<evidence type="ECO:0008006" key="5">
    <source>
        <dbReference type="Google" id="ProtNLM"/>
    </source>
</evidence>
<dbReference type="Pfam" id="PF00930">
    <property type="entry name" value="DPPIV_N"/>
    <property type="match status" value="1"/>
</dbReference>
<protein>
    <recommendedName>
        <fullName evidence="5">Dpf-2</fullName>
    </recommendedName>
</protein>
<dbReference type="PANTHER" id="PTHR11731:SF193">
    <property type="entry name" value="DIPEPTIDYL PEPTIDASE 9"/>
    <property type="match status" value="1"/>
</dbReference>
<feature type="domain" description="Dipeptidylpeptidase IV N-terminal" evidence="2">
    <location>
        <begin position="136"/>
        <end position="463"/>
    </location>
</feature>
<dbReference type="InterPro" id="IPR002469">
    <property type="entry name" value="Peptidase_S9B_N"/>
</dbReference>
<dbReference type="Gene3D" id="2.140.10.30">
    <property type="entry name" value="Dipeptidylpeptidase IV, N-terminal domain"/>
    <property type="match status" value="1"/>
</dbReference>
<dbReference type="GO" id="GO:0006508">
    <property type="term" value="P:proteolysis"/>
    <property type="evidence" value="ECO:0007669"/>
    <property type="project" value="InterPro"/>
</dbReference>
<keyword evidence="4" id="KW-1185">Reference proteome</keyword>
<proteinExistence type="predicted"/>
<dbReference type="GO" id="GO:0008236">
    <property type="term" value="F:serine-type peptidase activity"/>
    <property type="evidence" value="ECO:0007669"/>
    <property type="project" value="InterPro"/>
</dbReference>
<dbReference type="InterPro" id="IPR050278">
    <property type="entry name" value="Serine_Prot_S9B/DPPIV"/>
</dbReference>
<dbReference type="Pfam" id="PF00326">
    <property type="entry name" value="Peptidase_S9"/>
    <property type="match status" value="1"/>
</dbReference>
<evidence type="ECO:0000259" key="2">
    <source>
        <dbReference type="Pfam" id="PF00930"/>
    </source>
</evidence>
<dbReference type="SUPFAM" id="SSF82171">
    <property type="entry name" value="DPP6 N-terminal domain-like"/>
    <property type="match status" value="1"/>
</dbReference>
<dbReference type="SUPFAM" id="SSF53474">
    <property type="entry name" value="alpha/beta-Hydrolases"/>
    <property type="match status" value="1"/>
</dbReference>
<feature type="non-terminal residue" evidence="3">
    <location>
        <position position="1"/>
    </location>
</feature>
<dbReference type="PANTHER" id="PTHR11731">
    <property type="entry name" value="PROTEASE FAMILY S9B,C DIPEPTIDYL-PEPTIDASE IV-RELATED"/>
    <property type="match status" value="1"/>
</dbReference>
<evidence type="ECO:0000313" key="4">
    <source>
        <dbReference type="Proteomes" id="UP001328107"/>
    </source>
</evidence>
<dbReference type="AlphaFoldDB" id="A0AAN5CYL2"/>
<dbReference type="Proteomes" id="UP001328107">
    <property type="component" value="Unassembled WGS sequence"/>
</dbReference>
<name>A0AAN5CYL2_9BILA</name>
<dbReference type="EMBL" id="BTRK01000005">
    <property type="protein sequence ID" value="GMR53126.1"/>
    <property type="molecule type" value="Genomic_DNA"/>
</dbReference>
<dbReference type="GO" id="GO:0008239">
    <property type="term" value="F:dipeptidyl-peptidase activity"/>
    <property type="evidence" value="ECO:0007669"/>
    <property type="project" value="TreeGrafter"/>
</dbReference>
<organism evidence="3 4">
    <name type="scientific">Pristionchus mayeri</name>
    <dbReference type="NCBI Taxonomy" id="1317129"/>
    <lineage>
        <taxon>Eukaryota</taxon>
        <taxon>Metazoa</taxon>
        <taxon>Ecdysozoa</taxon>
        <taxon>Nematoda</taxon>
        <taxon>Chromadorea</taxon>
        <taxon>Rhabditida</taxon>
        <taxon>Rhabditina</taxon>
        <taxon>Diplogasteromorpha</taxon>
        <taxon>Diplogasteroidea</taxon>
        <taxon>Neodiplogasteridae</taxon>
        <taxon>Pristionchus</taxon>
    </lineage>
</organism>
<evidence type="ECO:0000259" key="1">
    <source>
        <dbReference type="Pfam" id="PF00326"/>
    </source>
</evidence>
<dbReference type="Gene3D" id="3.40.50.1820">
    <property type="entry name" value="alpha/beta hydrolase"/>
    <property type="match status" value="1"/>
</dbReference>
<evidence type="ECO:0000313" key="3">
    <source>
        <dbReference type="EMBL" id="GMR53126.1"/>
    </source>
</evidence>
<reference evidence="4" key="1">
    <citation type="submission" date="2022-10" db="EMBL/GenBank/DDBJ databases">
        <title>Genome assembly of Pristionchus species.</title>
        <authorList>
            <person name="Yoshida K."/>
            <person name="Sommer R.J."/>
        </authorList>
    </citation>
    <scope>NUCLEOTIDE SEQUENCE [LARGE SCALE GENOMIC DNA]</scope>
    <source>
        <strain evidence="4">RS5460</strain>
    </source>
</reference>
<comment type="caution">
    <text evidence="3">The sequence shown here is derived from an EMBL/GenBank/DDBJ whole genome shotgun (WGS) entry which is preliminary data.</text>
</comment>
<gene>
    <name evidence="3" type="ORF">PMAYCL1PPCAC_23321</name>
</gene>
<dbReference type="InterPro" id="IPR001375">
    <property type="entry name" value="Peptidase_S9_cat"/>
</dbReference>
<dbReference type="InterPro" id="IPR029058">
    <property type="entry name" value="AB_hydrolase_fold"/>
</dbReference>
<accession>A0AAN5CYL2</accession>
<sequence>TLRMAPRDAPQFPEMLAMVKALRCDTKACAGVPFSKLALRPKGEGTELLALGTMGGANQTLLMGDVTEKGCTLTRAVESTTVSSALTSAAILQAERQRSSVVGGVSHLSMAKSGVVYLATCEKAIRMDHRGNFTSTKIKKTVLDVMVCPSDSRVAAVTADQSLLIIKEGEVVYEASSDNKDISNGVPPFIIQEEMERFNGMWWSPSHSLLLYERVNEELVERVLVSTRQPPMKYPLAGTKNARSTLRMIHVASTKVHDYGLRVDLHKRYTWMEYITRAGFMADGTTVWVELMDREQRRSSVVLLPLSEFEGIDRSPDTVVQEVTVAYSEKCSCWINTHNLTSSCNVPSTTWSLIHGVTDEFLTKLILITPKTTLTLTTEEYSVHKNGGVFVDSDRQLVYFFSHRKSPMEVHFCVASLLQPAQVQQLTEDEVSCRVDRSARTAAISFSSSSPCFVVWLSSLRLPPHCVVYSLSHTEEELPTASRLCQVEVPSTPSLLLTPRPDSPLTLTYYSPTSTRNHHAIVHFPAGKGPFPVIHFVYGGPGVQLVRNEWSAWTFLQKYAALGFAAVVIDGRGSDGRGKQWEGIIKNRLGEIELKDQVEGLHIISSMLSGVLDMRRVAVHGWSYGGYMSVLALARHPELYRCAVAGGTVVDWAMYDTAYTERYLGLEVPSYASSNLENVVKLLPDTPGKLMLAHGLQDENVHFRHAETLIDLLIKNGKPYNLQLFPSERHGLRAVDASSHFDASMFSFISAAFRSPPFPTSTPVEL</sequence>
<feature type="domain" description="Peptidase S9 prolyl oligopeptidase catalytic" evidence="1">
    <location>
        <begin position="557"/>
        <end position="753"/>
    </location>
</feature>